<dbReference type="RefSeq" id="WP_122965819.1">
    <property type="nucleotide sequence ID" value="NZ_BJMH01000004.1"/>
</dbReference>
<sequence length="188" mass="20482">MKIVGIAGSMNSNNSTTKQAVAIVLDAAKAAGADIEMIHLADWSLPIYDDREDATTYPEIVHRFVQKISEADGLVIGSPEYHGTITGALKNAIDFLEGRHLRDKQVALIGVAGGSMGATNTVNTLQLIMRNLHAWPLPASPSIPSAYNAFTPEGKLKDERLQARMEALGQQLVQFVQMMNRETEKQPQ</sequence>
<reference evidence="3 4" key="1">
    <citation type="submission" date="2019-06" db="EMBL/GenBank/DDBJ databases">
        <title>Whole genome shotgun sequence of Brevibacillus parabrevis NBRC 12334.</title>
        <authorList>
            <person name="Hosoyama A."/>
            <person name="Uohara A."/>
            <person name="Ohji S."/>
            <person name="Ichikawa N."/>
        </authorList>
    </citation>
    <scope>NUCLEOTIDE SEQUENCE [LARGE SCALE GENOMIC DNA]</scope>
    <source>
        <strain evidence="3 4">NBRC 12334</strain>
    </source>
</reference>
<accession>A0A4Y3PI23</accession>
<dbReference type="Pfam" id="PF03358">
    <property type="entry name" value="FMN_red"/>
    <property type="match status" value="1"/>
</dbReference>
<dbReference type="GO" id="GO:0005829">
    <property type="term" value="C:cytosol"/>
    <property type="evidence" value="ECO:0007669"/>
    <property type="project" value="TreeGrafter"/>
</dbReference>
<dbReference type="InterPro" id="IPR050712">
    <property type="entry name" value="NAD(P)H-dep_reductase"/>
</dbReference>
<dbReference type="PANTHER" id="PTHR30543:SF21">
    <property type="entry name" value="NAD(P)H-DEPENDENT FMN REDUCTASE LOT6"/>
    <property type="match status" value="1"/>
</dbReference>
<name>A0A4Y3PI23_BREPA</name>
<dbReference type="InterPro" id="IPR008254">
    <property type="entry name" value="Flavodoxin/NO_synth"/>
</dbReference>
<evidence type="ECO:0000259" key="2">
    <source>
        <dbReference type="PROSITE" id="PS50902"/>
    </source>
</evidence>
<dbReference type="EMBL" id="BJMH01000004">
    <property type="protein sequence ID" value="GEB31596.1"/>
    <property type="molecule type" value="Genomic_DNA"/>
</dbReference>
<evidence type="ECO:0000313" key="3">
    <source>
        <dbReference type="EMBL" id="GEB31596.1"/>
    </source>
</evidence>
<dbReference type="STRING" id="54914.AV540_04495"/>
<dbReference type="Gene3D" id="3.40.50.360">
    <property type="match status" value="1"/>
</dbReference>
<comment type="caution">
    <text evidence="3">The sequence shown here is derived from an EMBL/GenBank/DDBJ whole genome shotgun (WGS) entry which is preliminary data.</text>
</comment>
<protein>
    <submittedName>
        <fullName evidence="3">FMN reductase</fullName>
    </submittedName>
</protein>
<evidence type="ECO:0000256" key="1">
    <source>
        <dbReference type="ARBA" id="ARBA00009428"/>
    </source>
</evidence>
<dbReference type="InterPro" id="IPR005025">
    <property type="entry name" value="FMN_Rdtase-like_dom"/>
</dbReference>
<organism evidence="3 4">
    <name type="scientific">Brevibacillus parabrevis</name>
    <dbReference type="NCBI Taxonomy" id="54914"/>
    <lineage>
        <taxon>Bacteria</taxon>
        <taxon>Bacillati</taxon>
        <taxon>Bacillota</taxon>
        <taxon>Bacilli</taxon>
        <taxon>Bacillales</taxon>
        <taxon>Paenibacillaceae</taxon>
        <taxon>Brevibacillus</taxon>
    </lineage>
</organism>
<proteinExistence type="inferred from homology"/>
<dbReference type="PROSITE" id="PS50902">
    <property type="entry name" value="FLAVODOXIN_LIKE"/>
    <property type="match status" value="1"/>
</dbReference>
<dbReference type="GO" id="GO:0016651">
    <property type="term" value="F:oxidoreductase activity, acting on NAD(P)H"/>
    <property type="evidence" value="ECO:0007669"/>
    <property type="project" value="UniProtKB-ARBA"/>
</dbReference>
<feature type="domain" description="Flavodoxin-like" evidence="2">
    <location>
        <begin position="3"/>
        <end position="188"/>
    </location>
</feature>
<dbReference type="InterPro" id="IPR029039">
    <property type="entry name" value="Flavoprotein-like_sf"/>
</dbReference>
<dbReference type="Proteomes" id="UP000316882">
    <property type="component" value="Unassembled WGS sequence"/>
</dbReference>
<evidence type="ECO:0000313" key="4">
    <source>
        <dbReference type="Proteomes" id="UP000316882"/>
    </source>
</evidence>
<dbReference type="AlphaFoldDB" id="A0A4Y3PI23"/>
<dbReference type="SUPFAM" id="SSF52218">
    <property type="entry name" value="Flavoproteins"/>
    <property type="match status" value="1"/>
</dbReference>
<gene>
    <name evidence="3" type="ORF">BPA01_11760</name>
</gene>
<dbReference type="GO" id="GO:0010181">
    <property type="term" value="F:FMN binding"/>
    <property type="evidence" value="ECO:0007669"/>
    <property type="project" value="InterPro"/>
</dbReference>
<dbReference type="PANTHER" id="PTHR30543">
    <property type="entry name" value="CHROMATE REDUCTASE"/>
    <property type="match status" value="1"/>
</dbReference>
<keyword evidence="4" id="KW-1185">Reference proteome</keyword>
<comment type="similarity">
    <text evidence="1">Belongs to the azoreductase type 2 family.</text>
</comment>